<evidence type="ECO:0000256" key="3">
    <source>
        <dbReference type="ARBA" id="ARBA00022676"/>
    </source>
</evidence>
<evidence type="ECO:0000256" key="8">
    <source>
        <dbReference type="SAM" id="Phobius"/>
    </source>
</evidence>
<dbReference type="AlphaFoldDB" id="A0A7C4TG85"/>
<protein>
    <recommendedName>
        <fullName evidence="9">Glycosyltransferase RgtA/B/C/D-like domain-containing protein</fullName>
    </recommendedName>
</protein>
<feature type="transmembrane region" description="Helical" evidence="8">
    <location>
        <begin position="111"/>
        <end position="129"/>
    </location>
</feature>
<sequence length="500" mass="58390">MIKNRIGNQFDYKWLFAILIAILPRLVRLVYAYAWFEDSAYLYHAFAFKSGLKPFLDTICVHPPTLEYLLAGLYNIFGVSYRVAEILSAIVVSISTILLFDISQKIFDKYIALFVTGIFSLSSLLFRYHIFEREVFTLSISVLILWIISRGRSTPYNALLIGVLVGIGFGIKFSGLFILPPVILFLLFTRQYKTILFTTLGFFVTSLIIYGYFLLSYKETAYNQLFLFHFFKGYNATITIRFLNTFVRDLNYLWIFGGGGLILSLLISNRILIFPIIIFIEYTIFFLFVSSTCWPHNMIDLLLPLSLGNGVTFHYLKLFFIESKRKIAKIFLIGVSIFVFIILGSLRQDYYQGFGYLPRNELVKAAEFVRSNTSEKMPIHAPHYLANEAQRLKIVDYEELIGPYRLIESLREKKDYTTIETLKSVHWYDLIEITLPLWRDELNNAIMERRISCAVWDKVFPEWSLIYDIDRRLEDELKLFSNAGYEIKYNSPVYTIWLAK</sequence>
<feature type="transmembrane region" description="Helical" evidence="8">
    <location>
        <begin position="194"/>
        <end position="213"/>
    </location>
</feature>
<dbReference type="InterPro" id="IPR050297">
    <property type="entry name" value="LipidA_mod_glycosyltrf_83"/>
</dbReference>
<feature type="transmembrane region" description="Helical" evidence="8">
    <location>
        <begin position="12"/>
        <end position="36"/>
    </location>
</feature>
<dbReference type="Pfam" id="PF13231">
    <property type="entry name" value="PMT_2"/>
    <property type="match status" value="1"/>
</dbReference>
<organism evidence="10">
    <name type="scientific">candidate division WOR-3 bacterium</name>
    <dbReference type="NCBI Taxonomy" id="2052148"/>
    <lineage>
        <taxon>Bacteria</taxon>
        <taxon>Bacteria division WOR-3</taxon>
    </lineage>
</organism>
<evidence type="ECO:0000259" key="9">
    <source>
        <dbReference type="Pfam" id="PF13231"/>
    </source>
</evidence>
<feature type="transmembrane region" description="Helical" evidence="8">
    <location>
        <begin position="79"/>
        <end position="99"/>
    </location>
</feature>
<feature type="transmembrane region" description="Helical" evidence="8">
    <location>
        <begin position="272"/>
        <end position="289"/>
    </location>
</feature>
<evidence type="ECO:0000256" key="4">
    <source>
        <dbReference type="ARBA" id="ARBA00022679"/>
    </source>
</evidence>
<evidence type="ECO:0000256" key="1">
    <source>
        <dbReference type="ARBA" id="ARBA00004651"/>
    </source>
</evidence>
<keyword evidence="3" id="KW-0328">Glycosyltransferase</keyword>
<keyword evidence="2" id="KW-1003">Cell membrane</keyword>
<keyword evidence="6 8" id="KW-1133">Transmembrane helix</keyword>
<dbReference type="GO" id="GO:0009103">
    <property type="term" value="P:lipopolysaccharide biosynthetic process"/>
    <property type="evidence" value="ECO:0007669"/>
    <property type="project" value="UniProtKB-ARBA"/>
</dbReference>
<evidence type="ECO:0000256" key="6">
    <source>
        <dbReference type="ARBA" id="ARBA00022989"/>
    </source>
</evidence>
<feature type="transmembrane region" description="Helical" evidence="8">
    <location>
        <begin position="135"/>
        <end position="151"/>
    </location>
</feature>
<dbReference type="EMBL" id="DTGZ01000001">
    <property type="protein sequence ID" value="HGV96681.1"/>
    <property type="molecule type" value="Genomic_DNA"/>
</dbReference>
<keyword evidence="4" id="KW-0808">Transferase</keyword>
<keyword evidence="7 8" id="KW-0472">Membrane</keyword>
<name>A0A7C4TG85_UNCW3</name>
<dbReference type="PANTHER" id="PTHR33908:SF11">
    <property type="entry name" value="MEMBRANE PROTEIN"/>
    <property type="match status" value="1"/>
</dbReference>
<evidence type="ECO:0000256" key="5">
    <source>
        <dbReference type="ARBA" id="ARBA00022692"/>
    </source>
</evidence>
<dbReference type="GO" id="GO:0005886">
    <property type="term" value="C:plasma membrane"/>
    <property type="evidence" value="ECO:0007669"/>
    <property type="project" value="UniProtKB-SubCell"/>
</dbReference>
<accession>A0A7C4TG85</accession>
<proteinExistence type="predicted"/>
<dbReference type="InterPro" id="IPR038731">
    <property type="entry name" value="RgtA/B/C-like"/>
</dbReference>
<dbReference type="PANTHER" id="PTHR33908">
    <property type="entry name" value="MANNOSYLTRANSFERASE YKCB-RELATED"/>
    <property type="match status" value="1"/>
</dbReference>
<comment type="caution">
    <text evidence="10">The sequence shown here is derived from an EMBL/GenBank/DDBJ whole genome shotgun (WGS) entry which is preliminary data.</text>
</comment>
<evidence type="ECO:0000256" key="7">
    <source>
        <dbReference type="ARBA" id="ARBA00023136"/>
    </source>
</evidence>
<keyword evidence="5 8" id="KW-0812">Transmembrane</keyword>
<evidence type="ECO:0000256" key="2">
    <source>
        <dbReference type="ARBA" id="ARBA00022475"/>
    </source>
</evidence>
<feature type="domain" description="Glycosyltransferase RgtA/B/C/D-like" evidence="9">
    <location>
        <begin position="62"/>
        <end position="208"/>
    </location>
</feature>
<reference evidence="10" key="1">
    <citation type="journal article" date="2020" name="mSystems">
        <title>Genome- and Community-Level Interaction Insights into Carbon Utilization and Element Cycling Functions of Hydrothermarchaeota in Hydrothermal Sediment.</title>
        <authorList>
            <person name="Zhou Z."/>
            <person name="Liu Y."/>
            <person name="Xu W."/>
            <person name="Pan J."/>
            <person name="Luo Z.H."/>
            <person name="Li M."/>
        </authorList>
    </citation>
    <scope>NUCLEOTIDE SEQUENCE [LARGE SCALE GENOMIC DNA]</scope>
    <source>
        <strain evidence="10">SpSt-774</strain>
    </source>
</reference>
<feature type="transmembrane region" description="Helical" evidence="8">
    <location>
        <begin position="158"/>
        <end position="188"/>
    </location>
</feature>
<feature type="transmembrane region" description="Helical" evidence="8">
    <location>
        <begin position="250"/>
        <end position="267"/>
    </location>
</feature>
<feature type="transmembrane region" description="Helical" evidence="8">
    <location>
        <begin position="327"/>
        <end position="346"/>
    </location>
</feature>
<comment type="subcellular location">
    <subcellularLocation>
        <location evidence="1">Cell membrane</location>
        <topology evidence="1">Multi-pass membrane protein</topology>
    </subcellularLocation>
</comment>
<dbReference type="GO" id="GO:0016763">
    <property type="term" value="F:pentosyltransferase activity"/>
    <property type="evidence" value="ECO:0007669"/>
    <property type="project" value="TreeGrafter"/>
</dbReference>
<gene>
    <name evidence="10" type="ORF">ENV60_00055</name>
</gene>
<evidence type="ECO:0000313" key="10">
    <source>
        <dbReference type="EMBL" id="HGV96681.1"/>
    </source>
</evidence>